<name>A0ABM9QF97_9FIRM</name>
<gene>
    <name evidence="1" type="ORF">RBI_I00644</name>
</gene>
<evidence type="ECO:0000313" key="2">
    <source>
        <dbReference type="Proteomes" id="UP000027600"/>
    </source>
</evidence>
<dbReference type="EMBL" id="HF545616">
    <property type="protein sequence ID" value="CCO04367.1"/>
    <property type="molecule type" value="Genomic_DNA"/>
</dbReference>
<dbReference type="Pfam" id="PF20194">
    <property type="entry name" value="DUF6557"/>
    <property type="match status" value="1"/>
</dbReference>
<reference evidence="1 2" key="1">
    <citation type="journal article" date="2014" name="Int. J. Syst. Evol. Microbiol.">
        <title>Complete genome of a new Firmicutes species belonging to the dominant human colonic microbiota ('Ruminococcus bicirculans') reveals two chromosomes and a selective capacity to utilize plant glucans.</title>
        <authorList>
            <consortium name="NISC Comparative Sequencing Program"/>
            <person name="Wegmann U."/>
            <person name="Louis P."/>
            <person name="Goesmann A."/>
            <person name="Henrissat B."/>
            <person name="Duncan S.H."/>
            <person name="Flint H.J."/>
        </authorList>
    </citation>
    <scope>NUCLEOTIDE SEQUENCE [LARGE SCALE GENOMIC DNA]</scope>
    <source>
        <strain evidence="1 2">80/3</strain>
    </source>
</reference>
<dbReference type="InterPro" id="IPR046687">
    <property type="entry name" value="DUF6557"/>
</dbReference>
<protein>
    <submittedName>
        <fullName evidence="1">Uncharacterized protein</fullName>
    </submittedName>
</protein>
<dbReference type="Proteomes" id="UP000027600">
    <property type="component" value="Chromosome I"/>
</dbReference>
<keyword evidence="2" id="KW-1185">Reference proteome</keyword>
<evidence type="ECO:0000313" key="1">
    <source>
        <dbReference type="EMBL" id="CCO04367.1"/>
    </source>
</evidence>
<proteinExistence type="predicted"/>
<sequence>MYFYQVLQSCDEFKVVSEFLAMIKSSEKCSANQRIRETIKALPQITPNKSDNEVLYIEELKEAQEEGENFYNVYLLDRSNNETYSIEAVPWDEVLGYAVDEASIAKYGDVKFTALVLYEMTYFGFSEKQIQNTIKAFNDEEALYPKSWQMPLEPYDYE</sequence>
<organism evidence="1 2">
    <name type="scientific">Ruminococcus bicirculans</name>
    <name type="common">ex Wegman et al. 2014</name>
    <dbReference type="NCBI Taxonomy" id="1160721"/>
    <lineage>
        <taxon>Bacteria</taxon>
        <taxon>Bacillati</taxon>
        <taxon>Bacillota</taxon>
        <taxon>Clostridia</taxon>
        <taxon>Eubacteriales</taxon>
        <taxon>Oscillospiraceae</taxon>
        <taxon>Ruminococcus</taxon>
    </lineage>
</organism>
<accession>A0ABM9QF97</accession>